<dbReference type="SUPFAM" id="SSF50104">
    <property type="entry name" value="Translation proteins SH3-like domain"/>
    <property type="match status" value="1"/>
</dbReference>
<protein>
    <submittedName>
        <fullName evidence="3">KOW domain-containing RNA-binding protein</fullName>
    </submittedName>
</protein>
<sequence>MDRWEKGMLAKSLAGHDSGKIYVIIDLDETYVYLADGKIRTLAKLKKKKRKHVQLIRRQYEIEAADDVRIKRILKEYENQKAGMKEEN</sequence>
<comment type="caution">
    <text evidence="3">The sequence shown here is derived from an EMBL/GenBank/DDBJ whole genome shotgun (WGS) entry which is preliminary data.</text>
</comment>
<dbReference type="InterPro" id="IPR014722">
    <property type="entry name" value="Rib_uL2_dom2"/>
</dbReference>
<dbReference type="Proteomes" id="UP001299546">
    <property type="component" value="Unassembled WGS sequence"/>
</dbReference>
<keyword evidence="1" id="KW-0689">Ribosomal protein</keyword>
<organism evidence="3 4">
    <name type="scientific">Bariatricus massiliensis</name>
    <dbReference type="NCBI Taxonomy" id="1745713"/>
    <lineage>
        <taxon>Bacteria</taxon>
        <taxon>Bacillati</taxon>
        <taxon>Bacillota</taxon>
        <taxon>Clostridia</taxon>
        <taxon>Lachnospirales</taxon>
        <taxon>Lachnospiraceae</taxon>
        <taxon>Bariatricus</taxon>
    </lineage>
</organism>
<dbReference type="EMBL" id="JAJCIS010000004">
    <property type="protein sequence ID" value="MCB7387454.1"/>
    <property type="molecule type" value="Genomic_DNA"/>
</dbReference>
<dbReference type="InterPro" id="IPR041985">
    <property type="entry name" value="Ribosomal_eL14_KOW"/>
</dbReference>
<keyword evidence="4" id="KW-1185">Reference proteome</keyword>
<evidence type="ECO:0000313" key="4">
    <source>
        <dbReference type="Proteomes" id="UP001299546"/>
    </source>
</evidence>
<evidence type="ECO:0000256" key="2">
    <source>
        <dbReference type="ARBA" id="ARBA00023274"/>
    </source>
</evidence>
<dbReference type="RefSeq" id="WP_066737571.1">
    <property type="nucleotide sequence ID" value="NZ_JAJCIQ010000005.1"/>
</dbReference>
<gene>
    <name evidence="3" type="ORF">LIZ65_09140</name>
</gene>
<dbReference type="CDD" id="cd06088">
    <property type="entry name" value="KOW_RPL14"/>
    <property type="match status" value="1"/>
</dbReference>
<keyword evidence="2" id="KW-0687">Ribonucleoprotein</keyword>
<name>A0ABS8DH12_9FIRM</name>
<evidence type="ECO:0000256" key="1">
    <source>
        <dbReference type="ARBA" id="ARBA00022980"/>
    </source>
</evidence>
<reference evidence="3 4" key="1">
    <citation type="submission" date="2021-10" db="EMBL/GenBank/DDBJ databases">
        <title>Collection of gut derived symbiotic bacterial strains cultured from healthy donors.</title>
        <authorList>
            <person name="Lin H."/>
            <person name="Littmann E."/>
            <person name="Kohout C."/>
            <person name="Pamer E.G."/>
        </authorList>
    </citation>
    <scope>NUCLEOTIDE SEQUENCE [LARGE SCALE GENOMIC DNA]</scope>
    <source>
        <strain evidence="3 4">DFI.1.165</strain>
    </source>
</reference>
<accession>A0ABS8DH12</accession>
<dbReference type="Gene3D" id="2.30.30.30">
    <property type="match status" value="1"/>
</dbReference>
<proteinExistence type="predicted"/>
<dbReference type="InterPro" id="IPR008991">
    <property type="entry name" value="Translation_prot_SH3-like_sf"/>
</dbReference>
<evidence type="ECO:0000313" key="3">
    <source>
        <dbReference type="EMBL" id="MCB7387454.1"/>
    </source>
</evidence>